<name>A0AAV1W2A7_LUPLU</name>
<comment type="caution">
    <text evidence="1">The sequence shown here is derived from an EMBL/GenBank/DDBJ whole genome shotgun (WGS) entry which is preliminary data.</text>
</comment>
<evidence type="ECO:0000313" key="2">
    <source>
        <dbReference type="Proteomes" id="UP001497480"/>
    </source>
</evidence>
<sequence length="70" mass="8121">MIILLPPKMARSCISPLTMTQMMIIIRDIVSNFSDDEDIELCDDDEIETTELKVLQLYKKDEKLLAFITQ</sequence>
<dbReference type="EMBL" id="CAXHTB010000003">
    <property type="protein sequence ID" value="CAL0303241.1"/>
    <property type="molecule type" value="Genomic_DNA"/>
</dbReference>
<gene>
    <name evidence="1" type="ORF">LLUT_LOCUS4301</name>
</gene>
<proteinExistence type="predicted"/>
<reference evidence="1 2" key="1">
    <citation type="submission" date="2024-03" db="EMBL/GenBank/DDBJ databases">
        <authorList>
            <person name="Martinez-Hernandez J."/>
        </authorList>
    </citation>
    <scope>NUCLEOTIDE SEQUENCE [LARGE SCALE GENOMIC DNA]</scope>
</reference>
<dbReference type="AlphaFoldDB" id="A0AAV1W2A7"/>
<evidence type="ECO:0000313" key="1">
    <source>
        <dbReference type="EMBL" id="CAL0303241.1"/>
    </source>
</evidence>
<protein>
    <submittedName>
        <fullName evidence="1">Uncharacterized protein</fullName>
    </submittedName>
</protein>
<dbReference type="Proteomes" id="UP001497480">
    <property type="component" value="Unassembled WGS sequence"/>
</dbReference>
<accession>A0AAV1W2A7</accession>
<organism evidence="1 2">
    <name type="scientific">Lupinus luteus</name>
    <name type="common">European yellow lupine</name>
    <dbReference type="NCBI Taxonomy" id="3873"/>
    <lineage>
        <taxon>Eukaryota</taxon>
        <taxon>Viridiplantae</taxon>
        <taxon>Streptophyta</taxon>
        <taxon>Embryophyta</taxon>
        <taxon>Tracheophyta</taxon>
        <taxon>Spermatophyta</taxon>
        <taxon>Magnoliopsida</taxon>
        <taxon>eudicotyledons</taxon>
        <taxon>Gunneridae</taxon>
        <taxon>Pentapetalae</taxon>
        <taxon>rosids</taxon>
        <taxon>fabids</taxon>
        <taxon>Fabales</taxon>
        <taxon>Fabaceae</taxon>
        <taxon>Papilionoideae</taxon>
        <taxon>50 kb inversion clade</taxon>
        <taxon>genistoids sensu lato</taxon>
        <taxon>core genistoids</taxon>
        <taxon>Genisteae</taxon>
        <taxon>Lupinus</taxon>
    </lineage>
</organism>
<keyword evidence="2" id="KW-1185">Reference proteome</keyword>